<evidence type="ECO:0000259" key="3">
    <source>
        <dbReference type="Pfam" id="PF18962"/>
    </source>
</evidence>
<proteinExistence type="predicted"/>
<dbReference type="PROSITE" id="PS51257">
    <property type="entry name" value="PROKAR_LIPOPROTEIN"/>
    <property type="match status" value="1"/>
</dbReference>
<dbReference type="RefSeq" id="WP_387960082.1">
    <property type="nucleotide sequence ID" value="NZ_JBHSGP010000004.1"/>
</dbReference>
<organism evidence="4 5">
    <name type="scientific">Geojedonia litorea</name>
    <dbReference type="NCBI Taxonomy" id="1268269"/>
    <lineage>
        <taxon>Bacteria</taxon>
        <taxon>Pseudomonadati</taxon>
        <taxon>Bacteroidota</taxon>
        <taxon>Flavobacteriia</taxon>
        <taxon>Flavobacteriales</taxon>
        <taxon>Flavobacteriaceae</taxon>
        <taxon>Geojedonia</taxon>
    </lineage>
</organism>
<evidence type="ECO:0000313" key="4">
    <source>
        <dbReference type="EMBL" id="MFC4720892.1"/>
    </source>
</evidence>
<keyword evidence="1 2" id="KW-0732">Signal</keyword>
<protein>
    <submittedName>
        <fullName evidence="4">T9SS type A sorting domain-containing protein</fullName>
    </submittedName>
</protein>
<feature type="signal peptide" evidence="2">
    <location>
        <begin position="1"/>
        <end position="19"/>
    </location>
</feature>
<comment type="caution">
    <text evidence="4">The sequence shown here is derived from an EMBL/GenBank/DDBJ whole genome shotgun (WGS) entry which is preliminary data.</text>
</comment>
<reference evidence="5" key="1">
    <citation type="journal article" date="2019" name="Int. J. Syst. Evol. Microbiol.">
        <title>The Global Catalogue of Microorganisms (GCM) 10K type strain sequencing project: providing services to taxonomists for standard genome sequencing and annotation.</title>
        <authorList>
            <consortium name="The Broad Institute Genomics Platform"/>
            <consortium name="The Broad Institute Genome Sequencing Center for Infectious Disease"/>
            <person name="Wu L."/>
            <person name="Ma J."/>
        </authorList>
    </citation>
    <scope>NUCLEOTIDE SEQUENCE [LARGE SCALE GENOMIC DNA]</scope>
    <source>
        <strain evidence="5">CCUG 63682</strain>
    </source>
</reference>
<accession>A0ABV9MY36</accession>
<evidence type="ECO:0000256" key="2">
    <source>
        <dbReference type="SAM" id="SignalP"/>
    </source>
</evidence>
<feature type="domain" description="Secretion system C-terminal sorting" evidence="3">
    <location>
        <begin position="149"/>
        <end position="217"/>
    </location>
</feature>
<name>A0ABV9MY36_9FLAO</name>
<keyword evidence="5" id="KW-1185">Reference proteome</keyword>
<dbReference type="NCBIfam" id="TIGR04183">
    <property type="entry name" value="Por_Secre_tail"/>
    <property type="match status" value="1"/>
</dbReference>
<dbReference type="InterPro" id="IPR026444">
    <property type="entry name" value="Secre_tail"/>
</dbReference>
<sequence length="219" mass="24057">MKNITFFLILLITTTGTLAQDLVMTVSVPPGTTSCRFSGAFWGWDPNGGPVGTDNGNDTFTFTLSPAPGADMEYLFTINGSGVYENLIDNAQNAECTDRVNSGNLNTDYSSYANRIWKTTDALIWNEVYDSCQPATLSINDKNLIDFSLYPNPTQSQWVLKANQNLTEVQLFDVTGKSVLSQKLSGQDAIIEATELRTGIYFAKIKSSLGSTTYRLIKN</sequence>
<dbReference type="EMBL" id="JBHSGP010000004">
    <property type="protein sequence ID" value="MFC4720892.1"/>
    <property type="molecule type" value="Genomic_DNA"/>
</dbReference>
<evidence type="ECO:0000313" key="5">
    <source>
        <dbReference type="Proteomes" id="UP001595953"/>
    </source>
</evidence>
<evidence type="ECO:0000256" key="1">
    <source>
        <dbReference type="ARBA" id="ARBA00022729"/>
    </source>
</evidence>
<dbReference type="Pfam" id="PF18962">
    <property type="entry name" value="Por_Secre_tail"/>
    <property type="match status" value="1"/>
</dbReference>
<dbReference type="SUPFAM" id="SSF81296">
    <property type="entry name" value="E set domains"/>
    <property type="match status" value="1"/>
</dbReference>
<dbReference type="Proteomes" id="UP001595953">
    <property type="component" value="Unassembled WGS sequence"/>
</dbReference>
<feature type="chain" id="PRO_5046713531" evidence="2">
    <location>
        <begin position="20"/>
        <end position="219"/>
    </location>
</feature>
<dbReference type="InterPro" id="IPR014756">
    <property type="entry name" value="Ig_E-set"/>
</dbReference>
<gene>
    <name evidence="4" type="ORF">ACFO5O_01055</name>
</gene>